<dbReference type="InterPro" id="IPR007627">
    <property type="entry name" value="RNA_pol_sigma70_r2"/>
</dbReference>
<dbReference type="EMBL" id="CP014135">
    <property type="protein sequence ID" value="AMB87662.1"/>
    <property type="molecule type" value="Genomic_DNA"/>
</dbReference>
<evidence type="ECO:0000256" key="1">
    <source>
        <dbReference type="ARBA" id="ARBA00010641"/>
    </source>
</evidence>
<dbReference type="RefSeq" id="WP_060783723.1">
    <property type="nucleotide sequence ID" value="NZ_CP014135.1"/>
</dbReference>
<dbReference type="SUPFAM" id="SSF88659">
    <property type="entry name" value="Sigma3 and sigma4 domains of RNA polymerase sigma factors"/>
    <property type="match status" value="1"/>
</dbReference>
<evidence type="ECO:0000256" key="5">
    <source>
        <dbReference type="SAM" id="MobiDB-lite"/>
    </source>
</evidence>
<evidence type="ECO:0000256" key="2">
    <source>
        <dbReference type="ARBA" id="ARBA00023015"/>
    </source>
</evidence>
<dbReference type="Pfam" id="PF08281">
    <property type="entry name" value="Sigma70_r4_2"/>
    <property type="match status" value="1"/>
</dbReference>
<dbReference type="InterPro" id="IPR014284">
    <property type="entry name" value="RNA_pol_sigma-70_dom"/>
</dbReference>
<dbReference type="InterPro" id="IPR039425">
    <property type="entry name" value="RNA_pol_sigma-70-like"/>
</dbReference>
<feature type="domain" description="RNA polymerase sigma factor 70 region 4 type 2" evidence="7">
    <location>
        <begin position="107"/>
        <end position="158"/>
    </location>
</feature>
<evidence type="ECO:0000259" key="7">
    <source>
        <dbReference type="Pfam" id="PF08281"/>
    </source>
</evidence>
<dbReference type="InterPro" id="IPR036388">
    <property type="entry name" value="WH-like_DNA-bd_sf"/>
</dbReference>
<evidence type="ECO:0008006" key="10">
    <source>
        <dbReference type="Google" id="ProtNLM"/>
    </source>
</evidence>
<keyword evidence="3" id="KW-0731">Sigma factor</keyword>
<dbReference type="GO" id="GO:0003677">
    <property type="term" value="F:DNA binding"/>
    <property type="evidence" value="ECO:0007669"/>
    <property type="project" value="InterPro"/>
</dbReference>
<protein>
    <recommendedName>
        <fullName evidence="10">RNA polymerase subunit sigma-24</fullName>
    </recommendedName>
</protein>
<dbReference type="Gene3D" id="1.10.1740.10">
    <property type="match status" value="1"/>
</dbReference>
<dbReference type="GO" id="GO:0016987">
    <property type="term" value="F:sigma factor activity"/>
    <property type="evidence" value="ECO:0007669"/>
    <property type="project" value="UniProtKB-KW"/>
</dbReference>
<evidence type="ECO:0000313" key="8">
    <source>
        <dbReference type="EMBL" id="AMB87662.1"/>
    </source>
</evidence>
<dbReference type="Pfam" id="PF04542">
    <property type="entry name" value="Sigma70_r2"/>
    <property type="match status" value="1"/>
</dbReference>
<dbReference type="InterPro" id="IPR013324">
    <property type="entry name" value="RNA_pol_sigma_r3/r4-like"/>
</dbReference>
<dbReference type="STRING" id="46677.AWM79_21170"/>
<accession>A0A0X1T6U2</accession>
<comment type="similarity">
    <text evidence="1">Belongs to the sigma-70 factor family. ECF subfamily.</text>
</comment>
<evidence type="ECO:0000259" key="6">
    <source>
        <dbReference type="Pfam" id="PF04542"/>
    </source>
</evidence>
<gene>
    <name evidence="8" type="ORF">AWM79_21170</name>
</gene>
<dbReference type="GO" id="GO:0006352">
    <property type="term" value="P:DNA-templated transcription initiation"/>
    <property type="evidence" value="ECO:0007669"/>
    <property type="project" value="InterPro"/>
</dbReference>
<organism evidence="8 9">
    <name type="scientific">Pseudomonas agarici</name>
    <dbReference type="NCBI Taxonomy" id="46677"/>
    <lineage>
        <taxon>Bacteria</taxon>
        <taxon>Pseudomonadati</taxon>
        <taxon>Pseudomonadota</taxon>
        <taxon>Gammaproteobacteria</taxon>
        <taxon>Pseudomonadales</taxon>
        <taxon>Pseudomonadaceae</taxon>
        <taxon>Pseudomonas</taxon>
    </lineage>
</organism>
<keyword evidence="9" id="KW-1185">Reference proteome</keyword>
<dbReference type="KEGG" id="pagb:AWM79_21170"/>
<dbReference type="CDD" id="cd06171">
    <property type="entry name" value="Sigma70_r4"/>
    <property type="match status" value="1"/>
</dbReference>
<sequence length="179" mass="20015">MTDPAARLQLYLSHRPALINYARAVVGEHAQAEDVVQDAFLRFNDRQHDPVEQPTAYLYRIVRNLALDTVRRQASEKRQIQSPPSWLRPANPLSPEQRALHSADASQIARTLAGLPEQMRIAVEMHRLGGYTLQQIAAHLGVSLSTAHRLVKEAIVHLAASLEPHDRAPLVSRKESPHA</sequence>
<reference evidence="8 9" key="1">
    <citation type="submission" date="2016-01" db="EMBL/GenBank/DDBJ databases">
        <authorList>
            <person name="McClelland M."/>
            <person name="Jain A."/>
            <person name="Saraogi P."/>
            <person name="Mendelson R."/>
            <person name="Westerman R."/>
            <person name="SanMiguel P."/>
            <person name="Csonka L."/>
        </authorList>
    </citation>
    <scope>NUCLEOTIDE SEQUENCE [LARGE SCALE GENOMIC DNA]</scope>
    <source>
        <strain evidence="8 9">NCPPB 2472</strain>
    </source>
</reference>
<evidence type="ECO:0000256" key="4">
    <source>
        <dbReference type="ARBA" id="ARBA00023163"/>
    </source>
</evidence>
<keyword evidence="4" id="KW-0804">Transcription</keyword>
<dbReference type="PANTHER" id="PTHR43133:SF63">
    <property type="entry name" value="RNA POLYMERASE SIGMA FACTOR FECI-RELATED"/>
    <property type="match status" value="1"/>
</dbReference>
<name>A0A0X1T6U2_PSEAA</name>
<keyword evidence="2" id="KW-0805">Transcription regulation</keyword>
<feature type="region of interest" description="Disordered" evidence="5">
    <location>
        <begin position="74"/>
        <end position="95"/>
    </location>
</feature>
<proteinExistence type="inferred from homology"/>
<dbReference type="InterPro" id="IPR013325">
    <property type="entry name" value="RNA_pol_sigma_r2"/>
</dbReference>
<feature type="domain" description="RNA polymerase sigma-70 region 2" evidence="6">
    <location>
        <begin position="10"/>
        <end position="74"/>
    </location>
</feature>
<evidence type="ECO:0000313" key="9">
    <source>
        <dbReference type="Proteomes" id="UP000063229"/>
    </source>
</evidence>
<dbReference type="Gene3D" id="1.10.10.10">
    <property type="entry name" value="Winged helix-like DNA-binding domain superfamily/Winged helix DNA-binding domain"/>
    <property type="match status" value="1"/>
</dbReference>
<dbReference type="SUPFAM" id="SSF88946">
    <property type="entry name" value="Sigma2 domain of RNA polymerase sigma factors"/>
    <property type="match status" value="1"/>
</dbReference>
<dbReference type="InterPro" id="IPR013249">
    <property type="entry name" value="RNA_pol_sigma70_r4_t2"/>
</dbReference>
<dbReference type="NCBIfam" id="TIGR02937">
    <property type="entry name" value="sigma70-ECF"/>
    <property type="match status" value="1"/>
</dbReference>
<evidence type="ECO:0000256" key="3">
    <source>
        <dbReference type="ARBA" id="ARBA00023082"/>
    </source>
</evidence>
<dbReference type="PANTHER" id="PTHR43133">
    <property type="entry name" value="RNA POLYMERASE ECF-TYPE SIGMA FACTO"/>
    <property type="match status" value="1"/>
</dbReference>
<dbReference type="AlphaFoldDB" id="A0A0X1T6U2"/>
<dbReference type="Proteomes" id="UP000063229">
    <property type="component" value="Chromosome"/>
</dbReference>